<keyword evidence="2" id="KW-0812">Transmembrane</keyword>
<keyword evidence="5" id="KW-1185">Reference proteome</keyword>
<sequence>MKPRGDDMHVELPLKKLMAADPTFWTPNAPIAWTVIIGDAALARGVTWTASSAATLAAASTYRRAATPTPGVFEFDLHVARVPLPEYEAPTPAPRRGPPAVLVAAAVAAAVAPFAAFAAAVVARPGAMAVVATAGADARADARPPVTPSTAAFVGCLLAVAAVLGRFWVGWRLTTTAGALALLAPPTMVAGYGALRSVAARPPRGGRRSRGPTRRRSGARKLVSPLTLRPPPHPPPRRTAAGPSTRDGRVGPPSPPLLGHHGGPADGSVLPPPAAAAVGGQSRHAAGAGRPPRPVRPPPLPAAAAAPGRGVAGSPDRARSARMAAPPPPPSRRQALTAAAAAAASVAAAAAVGAVGAAALPRPAAAAAAAAPTPAAAAAAAAAAAPAAADAGRDTIPALGVTLWVPRAWGRDAAVTADAHVASARGRGAAGAWRNARDPRENVSVVVSTVADGGSLAAIGPPAAFGRRAAAALSVPVGEAGLRGGAWGRSRPTPGGRCC</sequence>
<dbReference type="EMBL" id="KV918956">
    <property type="protein sequence ID" value="OSX74260.1"/>
    <property type="molecule type" value="Genomic_DNA"/>
</dbReference>
<protein>
    <recommendedName>
        <fullName evidence="3">Ribophorin II C-terminal domain-containing protein</fullName>
    </recommendedName>
</protein>
<dbReference type="Proteomes" id="UP000218209">
    <property type="component" value="Unassembled WGS sequence"/>
</dbReference>
<feature type="compositionally biased region" description="Basic residues" evidence="1">
    <location>
        <begin position="204"/>
        <end position="219"/>
    </location>
</feature>
<accession>A0A1X6P0H5</accession>
<feature type="region of interest" description="Disordered" evidence="1">
    <location>
        <begin position="199"/>
        <end position="333"/>
    </location>
</feature>
<proteinExistence type="predicted"/>
<feature type="compositionally biased region" description="Pro residues" evidence="1">
    <location>
        <begin position="291"/>
        <end position="301"/>
    </location>
</feature>
<evidence type="ECO:0000256" key="2">
    <source>
        <dbReference type="SAM" id="Phobius"/>
    </source>
</evidence>
<dbReference type="Pfam" id="PF25147">
    <property type="entry name" value="Ribophorin_II_C"/>
    <property type="match status" value="1"/>
</dbReference>
<name>A0A1X6P0H5_PORUM</name>
<organism evidence="4 5">
    <name type="scientific">Porphyra umbilicalis</name>
    <name type="common">Purple laver</name>
    <name type="synonym">Red alga</name>
    <dbReference type="NCBI Taxonomy" id="2786"/>
    <lineage>
        <taxon>Eukaryota</taxon>
        <taxon>Rhodophyta</taxon>
        <taxon>Bangiophyceae</taxon>
        <taxon>Bangiales</taxon>
        <taxon>Bangiaceae</taxon>
        <taxon>Porphyra</taxon>
    </lineage>
</organism>
<dbReference type="AlphaFoldDB" id="A0A1X6P0H5"/>
<dbReference type="InterPro" id="IPR056790">
    <property type="entry name" value="Ribophorin_II_C"/>
</dbReference>
<keyword evidence="2" id="KW-0472">Membrane</keyword>
<gene>
    <name evidence="4" type="ORF">BU14_0298s0004</name>
</gene>
<evidence type="ECO:0000313" key="4">
    <source>
        <dbReference type="EMBL" id="OSX74260.1"/>
    </source>
</evidence>
<feature type="transmembrane region" description="Helical" evidence="2">
    <location>
        <begin position="151"/>
        <end position="169"/>
    </location>
</feature>
<feature type="transmembrane region" description="Helical" evidence="2">
    <location>
        <begin position="176"/>
        <end position="195"/>
    </location>
</feature>
<keyword evidence="2" id="KW-1133">Transmembrane helix</keyword>
<evidence type="ECO:0000256" key="1">
    <source>
        <dbReference type="SAM" id="MobiDB-lite"/>
    </source>
</evidence>
<feature type="compositionally biased region" description="Low complexity" evidence="1">
    <location>
        <begin position="302"/>
        <end position="315"/>
    </location>
</feature>
<feature type="transmembrane region" description="Helical" evidence="2">
    <location>
        <begin position="100"/>
        <end position="123"/>
    </location>
</feature>
<feature type="domain" description="Ribophorin II C-terminal" evidence="3">
    <location>
        <begin position="98"/>
        <end position="201"/>
    </location>
</feature>
<reference evidence="4 5" key="1">
    <citation type="submission" date="2017-03" db="EMBL/GenBank/DDBJ databases">
        <title>WGS assembly of Porphyra umbilicalis.</title>
        <authorList>
            <person name="Brawley S.H."/>
            <person name="Blouin N.A."/>
            <person name="Ficko-Blean E."/>
            <person name="Wheeler G.L."/>
            <person name="Lohr M."/>
            <person name="Goodson H.V."/>
            <person name="Jenkins J.W."/>
            <person name="Blaby-Haas C.E."/>
            <person name="Helliwell K.E."/>
            <person name="Chan C."/>
            <person name="Marriage T."/>
            <person name="Bhattacharya D."/>
            <person name="Klein A.S."/>
            <person name="Badis Y."/>
            <person name="Brodie J."/>
            <person name="Cao Y."/>
            <person name="Collen J."/>
            <person name="Dittami S.M."/>
            <person name="Gachon C.M."/>
            <person name="Green B.R."/>
            <person name="Karpowicz S."/>
            <person name="Kim J.W."/>
            <person name="Kudahl U."/>
            <person name="Lin S."/>
            <person name="Michel G."/>
            <person name="Mittag M."/>
            <person name="Olson B.J."/>
            <person name="Pangilinan J."/>
            <person name="Peng Y."/>
            <person name="Qiu H."/>
            <person name="Shu S."/>
            <person name="Singer J.T."/>
            <person name="Smith A.G."/>
            <person name="Sprecher B.N."/>
            <person name="Wagner V."/>
            <person name="Wang W."/>
            <person name="Wang Z.-Y."/>
            <person name="Yan J."/>
            <person name="Yarish C."/>
            <person name="Zoeuner-Riek S."/>
            <person name="Zhuang Y."/>
            <person name="Zou Y."/>
            <person name="Lindquist E.A."/>
            <person name="Grimwood J."/>
            <person name="Barry K."/>
            <person name="Rokhsar D.S."/>
            <person name="Schmutz J."/>
            <person name="Stiller J.W."/>
            <person name="Grossman A.R."/>
            <person name="Prochnik S.E."/>
        </authorList>
    </citation>
    <scope>NUCLEOTIDE SEQUENCE [LARGE SCALE GENOMIC DNA]</scope>
    <source>
        <strain evidence="4">4086291</strain>
    </source>
</reference>
<dbReference type="UniPathway" id="UPA00378"/>
<dbReference type="Gene3D" id="3.40.1000.10">
    <property type="entry name" value="Mog1/PsbP, alpha/beta/alpha sandwich"/>
    <property type="match status" value="1"/>
</dbReference>
<evidence type="ECO:0000313" key="5">
    <source>
        <dbReference type="Proteomes" id="UP000218209"/>
    </source>
</evidence>
<evidence type="ECO:0000259" key="3">
    <source>
        <dbReference type="Pfam" id="PF25147"/>
    </source>
</evidence>